<organism evidence="1">
    <name type="scientific">marine sediment metagenome</name>
    <dbReference type="NCBI Taxonomy" id="412755"/>
    <lineage>
        <taxon>unclassified sequences</taxon>
        <taxon>metagenomes</taxon>
        <taxon>ecological metagenomes</taxon>
    </lineage>
</organism>
<dbReference type="GO" id="GO:0042597">
    <property type="term" value="C:periplasmic space"/>
    <property type="evidence" value="ECO:0007669"/>
    <property type="project" value="TreeGrafter"/>
</dbReference>
<evidence type="ECO:0000313" key="1">
    <source>
        <dbReference type="EMBL" id="GAF70020.1"/>
    </source>
</evidence>
<dbReference type="GO" id="GO:0006515">
    <property type="term" value="P:protein quality control for misfolded or incompletely synthesized proteins"/>
    <property type="evidence" value="ECO:0007669"/>
    <property type="project" value="TreeGrafter"/>
</dbReference>
<dbReference type="GO" id="GO:0004252">
    <property type="term" value="F:serine-type endopeptidase activity"/>
    <property type="evidence" value="ECO:0007669"/>
    <property type="project" value="InterPro"/>
</dbReference>
<dbReference type="AlphaFoldDB" id="X0T1W5"/>
<name>X0T1W5_9ZZZZ</name>
<comment type="caution">
    <text evidence="1">The sequence shown here is derived from an EMBL/GenBank/DDBJ whole genome shotgun (WGS) entry which is preliminary data.</text>
</comment>
<reference evidence="1" key="1">
    <citation type="journal article" date="2014" name="Front. Microbiol.">
        <title>High frequency of phylogenetically diverse reductive dehalogenase-homologous genes in deep subseafloor sedimentary metagenomes.</title>
        <authorList>
            <person name="Kawai M."/>
            <person name="Futagami T."/>
            <person name="Toyoda A."/>
            <person name="Takaki Y."/>
            <person name="Nishi S."/>
            <person name="Hori S."/>
            <person name="Arai W."/>
            <person name="Tsubouchi T."/>
            <person name="Morono Y."/>
            <person name="Uchiyama I."/>
            <person name="Ito T."/>
            <person name="Fujiyama A."/>
            <person name="Inagaki F."/>
            <person name="Takami H."/>
        </authorList>
    </citation>
    <scope>NUCLEOTIDE SEQUENCE</scope>
    <source>
        <strain evidence="1">Expedition CK06-06</strain>
    </source>
</reference>
<dbReference type="EMBL" id="BARS01002609">
    <property type="protein sequence ID" value="GAF70020.1"/>
    <property type="molecule type" value="Genomic_DNA"/>
</dbReference>
<gene>
    <name evidence="1" type="ORF">S01H1_04994</name>
</gene>
<dbReference type="PANTHER" id="PTHR22939:SF129">
    <property type="entry name" value="SERINE PROTEASE HTRA2, MITOCHONDRIAL"/>
    <property type="match status" value="1"/>
</dbReference>
<protein>
    <recommendedName>
        <fullName evidence="2">Serine protease</fullName>
    </recommendedName>
</protein>
<dbReference type="PRINTS" id="PR00834">
    <property type="entry name" value="PROTEASES2C"/>
</dbReference>
<proteinExistence type="predicted"/>
<dbReference type="SUPFAM" id="SSF50494">
    <property type="entry name" value="Trypsin-like serine proteases"/>
    <property type="match status" value="1"/>
</dbReference>
<dbReference type="Pfam" id="PF13365">
    <property type="entry name" value="Trypsin_2"/>
    <property type="match status" value="1"/>
</dbReference>
<accession>X0T1W5</accession>
<dbReference type="InterPro" id="IPR001940">
    <property type="entry name" value="Peptidase_S1C"/>
</dbReference>
<dbReference type="InterPro" id="IPR009003">
    <property type="entry name" value="Peptidase_S1_PA"/>
</dbReference>
<evidence type="ECO:0008006" key="2">
    <source>
        <dbReference type="Google" id="ProtNLM"/>
    </source>
</evidence>
<dbReference type="Gene3D" id="2.40.10.120">
    <property type="match status" value="1"/>
</dbReference>
<sequence length="201" mass="21701">MICKNAISPELPDLVRSVNPSVVQIRVQGDYGRKWRGSGVIVHEHGLILTARHVVEDSNDITVILSDGRKYKSIDKIADPNNDIGIVRIASLEDLPTIKFGKEVQTGEEVFIVGSPFGLFNSVALGIVAGEDRDVPYFCSEPLLQLDVAGNPGNSGCPAFNMSGKIVGILIGGMRDGDGITVVIPGDRCKKLLEDYVDRNN</sequence>
<dbReference type="PANTHER" id="PTHR22939">
    <property type="entry name" value="SERINE PROTEASE FAMILY S1C HTRA-RELATED"/>
    <property type="match status" value="1"/>
</dbReference>